<reference evidence="4 5" key="2">
    <citation type="journal article" date="2012" name="Eukaryot. Cell">
        <title>Genome update of Botrytis cinerea strains B05.10 and T4.</title>
        <authorList>
            <person name="Staats M."/>
            <person name="van Kan J.A."/>
        </authorList>
    </citation>
    <scope>NUCLEOTIDE SEQUENCE [LARGE SCALE GENOMIC DNA]</scope>
    <source>
        <strain evidence="4 5">B05.10</strain>
    </source>
</reference>
<keyword evidence="5" id="KW-1185">Reference proteome</keyword>
<dbReference type="OrthoDB" id="1888931at2759"/>
<dbReference type="InterPro" id="IPR020904">
    <property type="entry name" value="Sc_DH/Rdtase_CS"/>
</dbReference>
<dbReference type="PRINTS" id="PR00080">
    <property type="entry name" value="SDRFAMILY"/>
</dbReference>
<comment type="similarity">
    <text evidence="1">Belongs to the short-chain dehydrogenases/reductases (SDR) family.</text>
</comment>
<accession>A0A384K1J8</accession>
<dbReference type="PROSITE" id="PS00061">
    <property type="entry name" value="ADH_SHORT"/>
    <property type="match status" value="1"/>
</dbReference>
<evidence type="ECO:0008006" key="6">
    <source>
        <dbReference type="Google" id="ProtNLM"/>
    </source>
</evidence>
<dbReference type="GO" id="GO:0050664">
    <property type="term" value="F:oxidoreductase activity, acting on NAD(P)H, oxygen as acceptor"/>
    <property type="evidence" value="ECO:0007669"/>
    <property type="project" value="TreeGrafter"/>
</dbReference>
<reference evidence="4 5" key="3">
    <citation type="journal article" date="2017" name="Mol. Plant Pathol.">
        <title>A gapless genome sequence of the fungus Botrytis cinerea.</title>
        <authorList>
            <person name="Van Kan J.A."/>
            <person name="Stassen J.H."/>
            <person name="Mosbach A."/>
            <person name="Van Der Lee T.A."/>
            <person name="Faino L."/>
            <person name="Farmer A.D."/>
            <person name="Papasotiriou D.G."/>
            <person name="Zhou S."/>
            <person name="Seidl M.F."/>
            <person name="Cottam E."/>
            <person name="Edel D."/>
            <person name="Hahn M."/>
            <person name="Schwartz D.C."/>
            <person name="Dietrich R.A."/>
            <person name="Widdison S."/>
            <person name="Scalliet G."/>
        </authorList>
    </citation>
    <scope>NUCLEOTIDE SEQUENCE [LARGE SCALE GENOMIC DNA]</scope>
    <source>
        <strain evidence="4 5">B05.10</strain>
    </source>
</reference>
<protein>
    <recommendedName>
        <fullName evidence="6">L-xylulose reductase</fullName>
    </recommendedName>
</protein>
<reference evidence="4 5" key="1">
    <citation type="journal article" date="2011" name="PLoS Genet.">
        <title>Genomic analysis of the necrotrophic fungal pathogens Sclerotinia sclerotiorum and Botrytis cinerea.</title>
        <authorList>
            <person name="Amselem J."/>
            <person name="Cuomo C.A."/>
            <person name="van Kan J.A."/>
            <person name="Viaud M."/>
            <person name="Benito E.P."/>
            <person name="Couloux A."/>
            <person name="Coutinho P.M."/>
            <person name="de Vries R.P."/>
            <person name="Dyer P.S."/>
            <person name="Fillinger S."/>
            <person name="Fournier E."/>
            <person name="Gout L."/>
            <person name="Hahn M."/>
            <person name="Kohn L."/>
            <person name="Lapalu N."/>
            <person name="Plummer K.M."/>
            <person name="Pradier J.M."/>
            <person name="Quevillon E."/>
            <person name="Sharon A."/>
            <person name="Simon A."/>
            <person name="ten Have A."/>
            <person name="Tudzynski B."/>
            <person name="Tudzynski P."/>
            <person name="Wincker P."/>
            <person name="Andrew M."/>
            <person name="Anthouard V."/>
            <person name="Beever R.E."/>
            <person name="Beffa R."/>
            <person name="Benoit I."/>
            <person name="Bouzid O."/>
            <person name="Brault B."/>
            <person name="Chen Z."/>
            <person name="Choquer M."/>
            <person name="Collemare J."/>
            <person name="Cotton P."/>
            <person name="Danchin E.G."/>
            <person name="Da Silva C."/>
            <person name="Gautier A."/>
            <person name="Giraud C."/>
            <person name="Giraud T."/>
            <person name="Gonzalez C."/>
            <person name="Grossetete S."/>
            <person name="Guldener U."/>
            <person name="Henrissat B."/>
            <person name="Howlett B.J."/>
            <person name="Kodira C."/>
            <person name="Kretschmer M."/>
            <person name="Lappartient A."/>
            <person name="Leroch M."/>
            <person name="Levis C."/>
            <person name="Mauceli E."/>
            <person name="Neuveglise C."/>
            <person name="Oeser B."/>
            <person name="Pearson M."/>
            <person name="Poulain J."/>
            <person name="Poussereau N."/>
            <person name="Quesneville H."/>
            <person name="Rascle C."/>
            <person name="Schumacher J."/>
            <person name="Segurens B."/>
            <person name="Sexton A."/>
            <person name="Silva E."/>
            <person name="Sirven C."/>
            <person name="Soanes D.M."/>
            <person name="Talbot N.J."/>
            <person name="Templeton M."/>
            <person name="Yandava C."/>
            <person name="Yarden O."/>
            <person name="Zeng Q."/>
            <person name="Rollins J.A."/>
            <person name="Lebrun M.H."/>
            <person name="Dickman M."/>
        </authorList>
    </citation>
    <scope>NUCLEOTIDE SEQUENCE [LARGE SCALE GENOMIC DNA]</scope>
    <source>
        <strain evidence="4 5">B05.10</strain>
    </source>
</reference>
<dbReference type="InterPro" id="IPR036291">
    <property type="entry name" value="NAD(P)-bd_dom_sf"/>
</dbReference>
<keyword evidence="3" id="KW-0560">Oxidoreductase</keyword>
<dbReference type="OMA" id="RKHWEDI"/>
<dbReference type="PRINTS" id="PR00081">
    <property type="entry name" value="GDHRDH"/>
</dbReference>
<dbReference type="AlphaFoldDB" id="A0A384K1J8"/>
<dbReference type="VEuPathDB" id="FungiDB:Bcin13g04760"/>
<dbReference type="RefSeq" id="XP_001547029.1">
    <property type="nucleotide sequence ID" value="XM_001546979.2"/>
</dbReference>
<dbReference type="KEGG" id="bfu:BCIN_13g04760"/>
<dbReference type="GeneID" id="5427496"/>
<proteinExistence type="inferred from homology"/>
<dbReference type="PANTHER" id="PTHR43008:SF12">
    <property type="entry name" value="OXIDOREDUCTASE, SHORT CHAIN DEHYDROGENASE_REDUCTASE FAMILY (AFU_ORTHOLOGUE AFUA_6G13830)"/>
    <property type="match status" value="1"/>
</dbReference>
<dbReference type="PANTHER" id="PTHR43008">
    <property type="entry name" value="BENZIL REDUCTASE"/>
    <property type="match status" value="1"/>
</dbReference>
<dbReference type="EMBL" id="CP009817">
    <property type="protein sequence ID" value="ATZ56642.1"/>
    <property type="molecule type" value="Genomic_DNA"/>
</dbReference>
<gene>
    <name evidence="4" type="ORF">BCIN_13g04760</name>
</gene>
<dbReference type="GO" id="GO:0050085">
    <property type="term" value="F:mannitol 2-dehydrogenase (NADP+) activity"/>
    <property type="evidence" value="ECO:0007669"/>
    <property type="project" value="UniProtKB-ARBA"/>
</dbReference>
<evidence type="ECO:0000256" key="3">
    <source>
        <dbReference type="ARBA" id="ARBA00023002"/>
    </source>
</evidence>
<dbReference type="GO" id="GO:0019594">
    <property type="term" value="P:mannitol metabolic process"/>
    <property type="evidence" value="ECO:0007669"/>
    <property type="project" value="UniProtKB-ARBA"/>
</dbReference>
<evidence type="ECO:0000256" key="2">
    <source>
        <dbReference type="ARBA" id="ARBA00022857"/>
    </source>
</evidence>
<keyword evidence="2" id="KW-0521">NADP</keyword>
<dbReference type="Pfam" id="PF13561">
    <property type="entry name" value="adh_short_C2"/>
    <property type="match status" value="1"/>
</dbReference>
<name>A0A384K1J8_BOTFB</name>
<evidence type="ECO:0000313" key="4">
    <source>
        <dbReference type="EMBL" id="ATZ56642.1"/>
    </source>
</evidence>
<dbReference type="Gene3D" id="3.40.50.720">
    <property type="entry name" value="NAD(P)-binding Rossmann-like Domain"/>
    <property type="match status" value="1"/>
</dbReference>
<dbReference type="Proteomes" id="UP000001798">
    <property type="component" value="Chromosome 13"/>
</dbReference>
<evidence type="ECO:0000313" key="5">
    <source>
        <dbReference type="Proteomes" id="UP000001798"/>
    </source>
</evidence>
<dbReference type="InterPro" id="IPR002347">
    <property type="entry name" value="SDR_fam"/>
</dbReference>
<dbReference type="FunFam" id="3.40.50.720:FF:000090">
    <property type="entry name" value="NADP-dependent mannitol dehydrogenase"/>
    <property type="match status" value="1"/>
</dbReference>
<sequence length="274" mass="29462">MSAHVLPQFSLEGRTAVVSGGANGLGLAIVEALAEAGANVAILFKSSPAAHEAAKKVAVEYNVKCNAFQVDVTQPELVESIINRIVKEFNGRLDCFIANTGTAWMETSVLDSSIEHYRHVMATNLDSVYFCAKAAGAHWRRQAEEQTTITGEKLEGFERGSFVATSSMSGHIVNFPHIQTAYNASKAGVTHMCKSLAVEWADFARVNVVSPGFIESGLTAAVSEDIKDSLRAKTPLKRVGTLKELKGVYLFLASDASNFSTGTDVVVDGGYRLW</sequence>
<dbReference type="SUPFAM" id="SSF51735">
    <property type="entry name" value="NAD(P)-binding Rossmann-fold domains"/>
    <property type="match status" value="1"/>
</dbReference>
<organism evidence="4 5">
    <name type="scientific">Botryotinia fuckeliana (strain B05.10)</name>
    <name type="common">Noble rot fungus</name>
    <name type="synonym">Botrytis cinerea</name>
    <dbReference type="NCBI Taxonomy" id="332648"/>
    <lineage>
        <taxon>Eukaryota</taxon>
        <taxon>Fungi</taxon>
        <taxon>Dikarya</taxon>
        <taxon>Ascomycota</taxon>
        <taxon>Pezizomycotina</taxon>
        <taxon>Leotiomycetes</taxon>
        <taxon>Helotiales</taxon>
        <taxon>Sclerotiniaceae</taxon>
        <taxon>Botrytis</taxon>
    </lineage>
</organism>
<evidence type="ECO:0000256" key="1">
    <source>
        <dbReference type="ARBA" id="ARBA00006484"/>
    </source>
</evidence>